<dbReference type="SUPFAM" id="SSF55298">
    <property type="entry name" value="YjgF-like"/>
    <property type="match status" value="1"/>
</dbReference>
<accession>A0A7G1HWA0</accession>
<dbReference type="GO" id="GO:0019239">
    <property type="term" value="F:deaminase activity"/>
    <property type="evidence" value="ECO:0007669"/>
    <property type="project" value="TreeGrafter"/>
</dbReference>
<proteinExistence type="inferred from homology"/>
<dbReference type="AlphaFoldDB" id="A0A7G1HWA0"/>
<dbReference type="NCBIfam" id="TIGR00004">
    <property type="entry name" value="Rid family detoxifying hydrolase"/>
    <property type="match status" value="1"/>
</dbReference>
<evidence type="ECO:0000313" key="3">
    <source>
        <dbReference type="Proteomes" id="UP000594042"/>
    </source>
</evidence>
<dbReference type="PROSITE" id="PS01094">
    <property type="entry name" value="UPF0076"/>
    <property type="match status" value="1"/>
</dbReference>
<dbReference type="GO" id="GO:0005829">
    <property type="term" value="C:cytosol"/>
    <property type="evidence" value="ECO:0007669"/>
    <property type="project" value="TreeGrafter"/>
</dbReference>
<dbReference type="CDD" id="cd00448">
    <property type="entry name" value="YjgF_YER057c_UK114_family"/>
    <property type="match status" value="1"/>
</dbReference>
<dbReference type="InterPro" id="IPR019897">
    <property type="entry name" value="RidA_CS"/>
</dbReference>
<protein>
    <submittedName>
        <fullName evidence="2">Reactive intermediate/imine deaminase</fullName>
    </submittedName>
</protein>
<dbReference type="InterPro" id="IPR035959">
    <property type="entry name" value="RutC-like_sf"/>
</dbReference>
<keyword evidence="3" id="KW-1185">Reference proteome</keyword>
<dbReference type="PANTHER" id="PTHR11803">
    <property type="entry name" value="2-IMINOBUTANOATE/2-IMINOPROPANOATE DEAMINASE RIDA"/>
    <property type="match status" value="1"/>
</dbReference>
<dbReference type="InterPro" id="IPR006056">
    <property type="entry name" value="RidA"/>
</dbReference>
<evidence type="ECO:0000313" key="2">
    <source>
        <dbReference type="EMBL" id="BCI62674.1"/>
    </source>
</evidence>
<dbReference type="Proteomes" id="UP000594042">
    <property type="component" value="Chromosome"/>
</dbReference>
<reference evidence="3" key="1">
    <citation type="submission" date="2020-07" db="EMBL/GenBank/DDBJ databases">
        <title>Complete genome sequencing of Coprobacter sp. strain 2CBH44.</title>
        <authorList>
            <person name="Sakamoto M."/>
            <person name="Murakami T."/>
            <person name="Mori H."/>
        </authorList>
    </citation>
    <scope>NUCLEOTIDE SEQUENCE [LARGE SCALE GENOMIC DNA]</scope>
    <source>
        <strain evidence="3">2CBH44</strain>
    </source>
</reference>
<evidence type="ECO:0000256" key="1">
    <source>
        <dbReference type="ARBA" id="ARBA00010552"/>
    </source>
</evidence>
<dbReference type="Gene3D" id="3.30.1330.40">
    <property type="entry name" value="RutC-like"/>
    <property type="match status" value="1"/>
</dbReference>
<organism evidence="2 3">
    <name type="scientific">Coprobacter secundus subsp. similis</name>
    <dbReference type="NCBI Taxonomy" id="2751153"/>
    <lineage>
        <taxon>Bacteria</taxon>
        <taxon>Pseudomonadati</taxon>
        <taxon>Bacteroidota</taxon>
        <taxon>Bacteroidia</taxon>
        <taxon>Bacteroidales</taxon>
        <taxon>Barnesiellaceae</taxon>
        <taxon>Coprobacter</taxon>
    </lineage>
</organism>
<dbReference type="FunFam" id="3.30.1330.40:FF:000001">
    <property type="entry name" value="L-PSP family endoribonuclease"/>
    <property type="match status" value="1"/>
</dbReference>
<dbReference type="EMBL" id="AP023322">
    <property type="protein sequence ID" value="BCI62674.1"/>
    <property type="molecule type" value="Genomic_DNA"/>
</dbReference>
<dbReference type="RefSeq" id="WP_021931333.1">
    <property type="nucleotide sequence ID" value="NZ_AP023322.1"/>
</dbReference>
<gene>
    <name evidence="2" type="ORF">Cop2CBH44_10270</name>
</gene>
<dbReference type="KEGG" id="copr:Cop2CBH44_10270"/>
<comment type="similarity">
    <text evidence="1">Belongs to the RutC family.</text>
</comment>
<name>A0A7G1HWA0_9BACT</name>
<dbReference type="InterPro" id="IPR006175">
    <property type="entry name" value="YjgF/YER057c/UK114"/>
</dbReference>
<dbReference type="PANTHER" id="PTHR11803:SF39">
    <property type="entry name" value="2-IMINOBUTANOATE_2-IMINOPROPANOATE DEAMINASE"/>
    <property type="match status" value="1"/>
</dbReference>
<dbReference type="Pfam" id="PF01042">
    <property type="entry name" value="Ribonuc_L-PSP"/>
    <property type="match status" value="1"/>
</dbReference>
<sequence length="125" mass="13608">MKKVISTSNAPAAIGPYSQAIEAGNLVFLSGVLPIDPFTGNMVTGNIAIQTEQIFKNIEALLKQAGCSMKQVVKTTVFLTDMTLFSEMNEVYAQYFANDYPARSAVAVKELPKNSQIEIEVIAMK</sequence>